<evidence type="ECO:0000313" key="1">
    <source>
        <dbReference type="EMBL" id="GBL87365.1"/>
    </source>
</evidence>
<gene>
    <name evidence="1" type="ORF">AVEN_118320_1</name>
</gene>
<dbReference type="EMBL" id="BGPR01000053">
    <property type="protein sequence ID" value="GBL87365.1"/>
    <property type="molecule type" value="Genomic_DNA"/>
</dbReference>
<reference evidence="1 2" key="1">
    <citation type="journal article" date="2019" name="Sci. Rep.">
        <title>Orb-weaving spider Araneus ventricosus genome elucidates the spidroin gene catalogue.</title>
        <authorList>
            <person name="Kono N."/>
            <person name="Nakamura H."/>
            <person name="Ohtoshi R."/>
            <person name="Moran D.A.P."/>
            <person name="Shinohara A."/>
            <person name="Yoshida Y."/>
            <person name="Fujiwara M."/>
            <person name="Mori M."/>
            <person name="Tomita M."/>
            <person name="Arakawa K."/>
        </authorList>
    </citation>
    <scope>NUCLEOTIDE SEQUENCE [LARGE SCALE GENOMIC DNA]</scope>
</reference>
<proteinExistence type="predicted"/>
<comment type="caution">
    <text evidence="1">The sequence shown here is derived from an EMBL/GenBank/DDBJ whole genome shotgun (WGS) entry which is preliminary data.</text>
</comment>
<accession>A0A4Y2B7P7</accession>
<sequence length="149" mass="16814">MKTDSIEIILGYISIGLGNKFGLTGDSLNIDPDNIYYSFVPSTINLKVHSTITGGGGTFLLIAHSKLSQIFQYRQRQLWDIKFALCGTVQGTFGAMSPWQTGSMIGPSLCRKSTKRTMLSSRKRIWVIIRPVDLRLWYNVNFRNSLPKH</sequence>
<evidence type="ECO:0000313" key="2">
    <source>
        <dbReference type="Proteomes" id="UP000499080"/>
    </source>
</evidence>
<name>A0A4Y2B7P7_ARAVE</name>
<protein>
    <submittedName>
        <fullName evidence="1">Uncharacterized protein</fullName>
    </submittedName>
</protein>
<organism evidence="1 2">
    <name type="scientific">Araneus ventricosus</name>
    <name type="common">Orbweaver spider</name>
    <name type="synonym">Epeira ventricosa</name>
    <dbReference type="NCBI Taxonomy" id="182803"/>
    <lineage>
        <taxon>Eukaryota</taxon>
        <taxon>Metazoa</taxon>
        <taxon>Ecdysozoa</taxon>
        <taxon>Arthropoda</taxon>
        <taxon>Chelicerata</taxon>
        <taxon>Arachnida</taxon>
        <taxon>Araneae</taxon>
        <taxon>Araneomorphae</taxon>
        <taxon>Entelegynae</taxon>
        <taxon>Araneoidea</taxon>
        <taxon>Araneidae</taxon>
        <taxon>Araneus</taxon>
    </lineage>
</organism>
<keyword evidence="2" id="KW-1185">Reference proteome</keyword>
<dbReference type="AlphaFoldDB" id="A0A4Y2B7P7"/>
<dbReference type="Proteomes" id="UP000499080">
    <property type="component" value="Unassembled WGS sequence"/>
</dbReference>